<dbReference type="SUPFAM" id="SSF52374">
    <property type="entry name" value="Nucleotidylyl transferase"/>
    <property type="match status" value="1"/>
</dbReference>
<proteinExistence type="predicted"/>
<dbReference type="InterPro" id="IPR014729">
    <property type="entry name" value="Rossmann-like_a/b/a_fold"/>
</dbReference>
<dbReference type="AlphaFoldDB" id="A0A9P6FNR7"/>
<accession>A0A9P6FNR7</accession>
<dbReference type="Proteomes" id="UP000780801">
    <property type="component" value="Unassembled WGS sequence"/>
</dbReference>
<evidence type="ECO:0000313" key="1">
    <source>
        <dbReference type="EMBL" id="KAF9578827.1"/>
    </source>
</evidence>
<gene>
    <name evidence="1" type="ORF">BGW38_005182</name>
</gene>
<evidence type="ECO:0000313" key="2">
    <source>
        <dbReference type="Proteomes" id="UP000780801"/>
    </source>
</evidence>
<sequence>MIRLFDPKYYQNVHTDLAPFFEKCDVICSSRPGFGSREEMMQFVEQSGHGKKVTLVDIVDDDDNDKGVELKEVPVNELSSTLIRDAIKNKNWSL</sequence>
<name>A0A9P6FNR7_9FUNG</name>
<dbReference type="Gene3D" id="3.40.50.620">
    <property type="entry name" value="HUPs"/>
    <property type="match status" value="1"/>
</dbReference>
<organism evidence="1 2">
    <name type="scientific">Lunasporangiospora selenospora</name>
    <dbReference type="NCBI Taxonomy" id="979761"/>
    <lineage>
        <taxon>Eukaryota</taxon>
        <taxon>Fungi</taxon>
        <taxon>Fungi incertae sedis</taxon>
        <taxon>Mucoromycota</taxon>
        <taxon>Mortierellomycotina</taxon>
        <taxon>Mortierellomycetes</taxon>
        <taxon>Mortierellales</taxon>
        <taxon>Mortierellaceae</taxon>
        <taxon>Lunasporangiospora</taxon>
    </lineage>
</organism>
<feature type="non-terminal residue" evidence="1">
    <location>
        <position position="94"/>
    </location>
</feature>
<keyword evidence="2" id="KW-1185">Reference proteome</keyword>
<dbReference type="OrthoDB" id="5591297at2759"/>
<reference evidence="1" key="1">
    <citation type="journal article" date="2020" name="Fungal Divers.">
        <title>Resolving the Mortierellaceae phylogeny through synthesis of multi-gene phylogenetics and phylogenomics.</title>
        <authorList>
            <person name="Vandepol N."/>
            <person name="Liber J."/>
            <person name="Desiro A."/>
            <person name="Na H."/>
            <person name="Kennedy M."/>
            <person name="Barry K."/>
            <person name="Grigoriev I.V."/>
            <person name="Miller A.N."/>
            <person name="O'Donnell K."/>
            <person name="Stajich J.E."/>
            <person name="Bonito G."/>
        </authorList>
    </citation>
    <scope>NUCLEOTIDE SEQUENCE</scope>
    <source>
        <strain evidence="1">KOD1015</strain>
    </source>
</reference>
<comment type="caution">
    <text evidence="1">The sequence shown here is derived from an EMBL/GenBank/DDBJ whole genome shotgun (WGS) entry which is preliminary data.</text>
</comment>
<protein>
    <submittedName>
        <fullName evidence="1">Uncharacterized protein</fullName>
    </submittedName>
</protein>
<dbReference type="EMBL" id="JAABOA010003284">
    <property type="protein sequence ID" value="KAF9578827.1"/>
    <property type="molecule type" value="Genomic_DNA"/>
</dbReference>